<organism evidence="5 6">
    <name type="scientific">Xanthomonas hortorum pv. vitians</name>
    <dbReference type="NCBI Taxonomy" id="83224"/>
    <lineage>
        <taxon>Bacteria</taxon>
        <taxon>Pseudomonadati</taxon>
        <taxon>Pseudomonadota</taxon>
        <taxon>Gammaproteobacteria</taxon>
        <taxon>Lysobacterales</taxon>
        <taxon>Lysobacteraceae</taxon>
        <taxon>Xanthomonas</taxon>
    </lineage>
</organism>
<accession>A0AAW8ZVS0</accession>
<dbReference type="SMART" id="SM00369">
    <property type="entry name" value="LRR_TYP"/>
    <property type="match status" value="3"/>
</dbReference>
<name>A0AAW8ZVS0_9XANT</name>
<evidence type="ECO:0000259" key="4">
    <source>
        <dbReference type="Pfam" id="PF20817"/>
    </source>
</evidence>
<dbReference type="SUPFAM" id="SSF52058">
    <property type="entry name" value="L domain-like"/>
    <property type="match status" value="1"/>
</dbReference>
<reference evidence="5 6" key="1">
    <citation type="submission" date="2023-10" db="EMBL/GenBank/DDBJ databases">
        <title>A new tool for lettuce pathogen research.</title>
        <authorList>
            <person name="Horton K.N."/>
            <person name="Cseke L.J."/>
            <person name="Badiwe M."/>
            <person name="Tesfaye D."/>
            <person name="Klein A."/>
            <person name="Su J."/>
            <person name="Potnis N."/>
            <person name="Gassmann W."/>
        </authorList>
    </citation>
    <scope>NUCLEOTIDE SEQUENCE [LARGE SCALE GENOMIC DNA]</scope>
    <source>
        <strain evidence="5 6">JSKH1901</strain>
    </source>
</reference>
<dbReference type="InterPro" id="IPR048490">
    <property type="entry name" value="XopL_C"/>
</dbReference>
<evidence type="ECO:0000256" key="3">
    <source>
        <dbReference type="SAM" id="MobiDB-lite"/>
    </source>
</evidence>
<dbReference type="PANTHER" id="PTHR48051">
    <property type="match status" value="1"/>
</dbReference>
<dbReference type="EMBL" id="JAWMQI010000110">
    <property type="protein sequence ID" value="MDV7250765.1"/>
    <property type="molecule type" value="Genomic_DNA"/>
</dbReference>
<dbReference type="Pfam" id="PF20817">
    <property type="entry name" value="XopL_C"/>
    <property type="match status" value="1"/>
</dbReference>
<evidence type="ECO:0000313" key="5">
    <source>
        <dbReference type="EMBL" id="MDV7250765.1"/>
    </source>
</evidence>
<dbReference type="GO" id="GO:0005737">
    <property type="term" value="C:cytoplasm"/>
    <property type="evidence" value="ECO:0007669"/>
    <property type="project" value="TreeGrafter"/>
</dbReference>
<dbReference type="InterPro" id="IPR001611">
    <property type="entry name" value="Leu-rich_rpt"/>
</dbReference>
<dbReference type="InterPro" id="IPR050216">
    <property type="entry name" value="LRR_domain-containing"/>
</dbReference>
<feature type="domain" description="Type III effector Xcv3220-like C-terminal" evidence="4">
    <location>
        <begin position="343"/>
        <end position="499"/>
    </location>
</feature>
<comment type="caution">
    <text evidence="5">The sequence shown here is derived from an EMBL/GenBank/DDBJ whole genome shotgun (WGS) entry which is preliminary data.</text>
</comment>
<feature type="region of interest" description="Disordered" evidence="3">
    <location>
        <begin position="308"/>
        <end position="335"/>
    </location>
</feature>
<dbReference type="Gene3D" id="3.80.10.10">
    <property type="entry name" value="Ribonuclease Inhibitor"/>
    <property type="match status" value="1"/>
</dbReference>
<dbReference type="InterPro" id="IPR003591">
    <property type="entry name" value="Leu-rich_rpt_typical-subtyp"/>
</dbReference>
<dbReference type="Pfam" id="PF00560">
    <property type="entry name" value="LRR_1"/>
    <property type="match status" value="1"/>
</dbReference>
<dbReference type="NCBIfam" id="NF041351">
    <property type="entry name" value="XopL"/>
    <property type="match status" value="1"/>
</dbReference>
<feature type="compositionally biased region" description="Basic and acidic residues" evidence="3">
    <location>
        <begin position="308"/>
        <end position="319"/>
    </location>
</feature>
<dbReference type="PANTHER" id="PTHR48051:SF1">
    <property type="entry name" value="RAS SUPPRESSOR PROTEIN 1"/>
    <property type="match status" value="1"/>
</dbReference>
<evidence type="ECO:0000313" key="6">
    <source>
        <dbReference type="Proteomes" id="UP001187425"/>
    </source>
</evidence>
<evidence type="ECO:0000256" key="2">
    <source>
        <dbReference type="ARBA" id="ARBA00022737"/>
    </source>
</evidence>
<proteinExistence type="predicted"/>
<dbReference type="PROSITE" id="PS51450">
    <property type="entry name" value="LRR"/>
    <property type="match status" value="1"/>
</dbReference>
<dbReference type="Proteomes" id="UP001187425">
    <property type="component" value="Unassembled WGS sequence"/>
</dbReference>
<protein>
    <submittedName>
        <fullName evidence="5">Type III secretion system leucine-rich repeat domain-containing effector XopL</fullName>
    </submittedName>
</protein>
<keyword evidence="2" id="KW-0677">Repeat</keyword>
<dbReference type="InterPro" id="IPR032675">
    <property type="entry name" value="LRR_dom_sf"/>
</dbReference>
<gene>
    <name evidence="5" type="primary">xopL</name>
    <name evidence="5" type="ORF">R4K57_20695</name>
</gene>
<sequence length="511" mass="56560">MEHGASTSSYESALSQWRQECAAANAQWRTAWSAAIDGMPAVETNPHRALRATAATLAEAANPAVASLNLHSLPLPRFPGQTRRLSHLEHITISAAGLLELPQSMQDFANLQTLTLEQNPIRSLPASISHLSQLRQLSIVFCRDLTELPRNLAIRNASGQYEGLINLQTLQLLGTGIRVLPTSIMFLENLKRLQVMHSPLAQLAINIHHMPMLEELDLQGSALRNYPPVTRGRAPLKRLNLRDCSELVTLPRDIHTLTQLEELDLRGCNRLEALPPTIAALPAACTIRVPPHLQAQLDRLRQHIMPPRQDRTARVDTNPRRAPMTDTAGASSSGTALTGMEARKDALERIDTTAHALLSVVVDDERNPFIEGAPSYLPEKRPSGTPTTLGEVPALKKMLDESRDPDFLTRVQAMAGDTPRVEGMTGEDLSDHYTAVSNWKAQKNAHLGIVDHLGHYVYHQNSEINASTLAKAVQMWKTRELLVDARPQDRPQFPLFTLYPPEDAHERSDGE</sequence>
<evidence type="ECO:0000256" key="1">
    <source>
        <dbReference type="ARBA" id="ARBA00022614"/>
    </source>
</evidence>
<dbReference type="AlphaFoldDB" id="A0AAW8ZVS0"/>
<keyword evidence="1" id="KW-0433">Leucine-rich repeat</keyword>